<reference evidence="12" key="1">
    <citation type="journal article" date="2016" name="Nature">
        <title>Genome evolution in the allotetraploid frog Xenopus laevis.</title>
        <authorList>
            <person name="Session A.M."/>
            <person name="Uno Y."/>
            <person name="Kwon T."/>
            <person name="Chapman J.A."/>
            <person name="Toyoda A."/>
            <person name="Takahashi S."/>
            <person name="Fukui A."/>
            <person name="Hikosaka A."/>
            <person name="Suzuki A."/>
            <person name="Kondo M."/>
            <person name="van Heeringen S.J."/>
            <person name="Quigley I."/>
            <person name="Heinz S."/>
            <person name="Ogino H."/>
            <person name="Ochi H."/>
            <person name="Hellsten U."/>
            <person name="Lyons J.B."/>
            <person name="Simakov O."/>
            <person name="Putnam N."/>
            <person name="Stites J."/>
            <person name="Kuroki Y."/>
            <person name="Tanaka T."/>
            <person name="Michiue T."/>
            <person name="Watanabe M."/>
            <person name="Bogdanovic O."/>
            <person name="Lister R."/>
            <person name="Georgiou G."/>
            <person name="Paranjpe S.S."/>
            <person name="van Kruijsbergen I."/>
            <person name="Shu S."/>
            <person name="Carlson J."/>
            <person name="Kinoshita T."/>
            <person name="Ohta Y."/>
            <person name="Mawaribuchi S."/>
            <person name="Jenkins J."/>
            <person name="Grimwood J."/>
            <person name="Schmutz J."/>
            <person name="Mitros T."/>
            <person name="Mozaffari S.V."/>
            <person name="Suzuki Y."/>
            <person name="Haramoto Y."/>
            <person name="Yamamoto T.S."/>
            <person name="Takagi C."/>
            <person name="Heald R."/>
            <person name="Miller K."/>
            <person name="Haudenschild C."/>
            <person name="Kitzman J."/>
            <person name="Nakayama T."/>
            <person name="Izutsu Y."/>
            <person name="Robert J."/>
            <person name="Fortriede J."/>
            <person name="Burns K."/>
            <person name="Lotay V."/>
            <person name="Karimi K."/>
            <person name="Yasuoka Y."/>
            <person name="Dichmann D.S."/>
            <person name="Flajnik M.F."/>
            <person name="Houston D.W."/>
            <person name="Shendure J."/>
            <person name="DuPasquier L."/>
            <person name="Vize P.D."/>
            <person name="Zorn A.M."/>
            <person name="Ito M."/>
            <person name="Marcotte E.M."/>
            <person name="Wallingford J.B."/>
            <person name="Ito Y."/>
            <person name="Asashima M."/>
            <person name="Ueno N."/>
            <person name="Matsuda Y."/>
            <person name="Veenstra G.J."/>
            <person name="Fujiyama A."/>
            <person name="Harland R.M."/>
            <person name="Taira M."/>
            <person name="Rokhsar D.S."/>
        </authorList>
    </citation>
    <scope>NUCLEOTIDE SEQUENCE [LARGE SCALE GENOMIC DNA]</scope>
    <source>
        <strain evidence="12">J</strain>
    </source>
</reference>
<evidence type="ECO:0000259" key="10">
    <source>
        <dbReference type="Pfam" id="PF15361"/>
    </source>
</evidence>
<keyword evidence="9" id="KW-0732">Signal</keyword>
<proteinExistence type="inferred from homology"/>
<keyword evidence="3 8" id="KW-0812">Transmembrane</keyword>
<evidence type="ECO:0000256" key="8">
    <source>
        <dbReference type="SAM" id="Phobius"/>
    </source>
</evidence>
<comment type="similarity">
    <text evidence="2">Belongs to the ric-3 family.</text>
</comment>
<comment type="subcellular location">
    <subcellularLocation>
        <location evidence="1">Endoplasmic reticulum membrane</location>
    </subcellularLocation>
</comment>
<dbReference type="GO" id="GO:0045202">
    <property type="term" value="C:synapse"/>
    <property type="evidence" value="ECO:0007669"/>
    <property type="project" value="GOC"/>
</dbReference>
<feature type="compositionally biased region" description="Polar residues" evidence="7">
    <location>
        <begin position="39"/>
        <end position="52"/>
    </location>
</feature>
<dbReference type="Proteomes" id="UP000694892">
    <property type="component" value="Chromosome 4S"/>
</dbReference>
<evidence type="ECO:0000256" key="1">
    <source>
        <dbReference type="ARBA" id="ARBA00004586"/>
    </source>
</evidence>
<dbReference type="OMA" id="HQMPSDG"/>
<feature type="transmembrane region" description="Helical" evidence="8">
    <location>
        <begin position="89"/>
        <end position="110"/>
    </location>
</feature>
<evidence type="ECO:0000256" key="6">
    <source>
        <dbReference type="ARBA" id="ARBA00023136"/>
    </source>
</evidence>
<feature type="region of interest" description="Disordered" evidence="7">
    <location>
        <begin position="294"/>
        <end position="371"/>
    </location>
</feature>
<dbReference type="PANTHER" id="PTHR21723">
    <property type="entry name" value="RESISTANCE TO INHIBITORS OF CHOLINESTERASE PROTEIN 3 RIC3"/>
    <property type="match status" value="1"/>
</dbReference>
<protein>
    <recommendedName>
        <fullName evidence="10">Resistance to inhibitors of cholinesterase protein 3 N-terminal domain-containing protein</fullName>
    </recommendedName>
</protein>
<dbReference type="GO" id="GO:0005789">
    <property type="term" value="C:endoplasmic reticulum membrane"/>
    <property type="evidence" value="ECO:0007669"/>
    <property type="project" value="UniProtKB-SubCell"/>
</dbReference>
<evidence type="ECO:0000256" key="2">
    <source>
        <dbReference type="ARBA" id="ARBA00008538"/>
    </source>
</evidence>
<evidence type="ECO:0000256" key="5">
    <source>
        <dbReference type="ARBA" id="ARBA00022989"/>
    </source>
</evidence>
<keyword evidence="5 8" id="KW-1133">Transmembrane helix</keyword>
<sequence length="371" mass="40912">MAMSTVQKVVLFSCLVLCVSLLLPRAYIARGKQAAQEGNTGLFQSPGQNSKPTDGRPGGAHFPRSHMAEAMSKAKGGTGGGGGGTRPSLVGQIIPIYGFGILLYILYILFKLSSKGKNTKLEISTQPVANGNLKRKINDYELIQLQDKLKETEEAMEKIISRLGPNCESADNMSSDEEIHLLQRLKEITRVMKEGKTLDGISPEKEAEEAPYMEDWEGYPEETYPVYDPSDYKRTQQTILVDCSLLNQPSAEQIAEQMGFNEDDDQGDSAENVGKEPCVECDEQAHVTVSAENKVDGIGENLEEDEDEEEDDPEVIAENAGFVSDSCNEEEDSKETFMNSRDENESLGDTLGSNQDRMGTLRKRNTKGIEY</sequence>
<dbReference type="Pfam" id="PF15361">
    <property type="entry name" value="RIC3"/>
    <property type="match status" value="1"/>
</dbReference>
<feature type="region of interest" description="Disordered" evidence="7">
    <location>
        <begin position="39"/>
        <end position="63"/>
    </location>
</feature>
<evidence type="ECO:0000313" key="11">
    <source>
        <dbReference type="EMBL" id="OCT82109.1"/>
    </source>
</evidence>
<evidence type="ECO:0000256" key="7">
    <source>
        <dbReference type="SAM" id="MobiDB-lite"/>
    </source>
</evidence>
<evidence type="ECO:0000313" key="12">
    <source>
        <dbReference type="Proteomes" id="UP000694892"/>
    </source>
</evidence>
<name>A0A974CY42_XENLA</name>
<evidence type="ECO:0000256" key="4">
    <source>
        <dbReference type="ARBA" id="ARBA00022824"/>
    </source>
</evidence>
<dbReference type="EMBL" id="CM004473">
    <property type="protein sequence ID" value="OCT82109.1"/>
    <property type="molecule type" value="Genomic_DNA"/>
</dbReference>
<dbReference type="GO" id="GO:0043025">
    <property type="term" value="C:neuronal cell body"/>
    <property type="evidence" value="ECO:0007669"/>
    <property type="project" value="TreeGrafter"/>
</dbReference>
<evidence type="ECO:0000256" key="3">
    <source>
        <dbReference type="ARBA" id="ARBA00022692"/>
    </source>
</evidence>
<dbReference type="PANTHER" id="PTHR21723:SF3">
    <property type="entry name" value="PROTEIN RIC-3"/>
    <property type="match status" value="1"/>
</dbReference>
<organism evidence="11 12">
    <name type="scientific">Xenopus laevis</name>
    <name type="common">African clawed frog</name>
    <dbReference type="NCBI Taxonomy" id="8355"/>
    <lineage>
        <taxon>Eukaryota</taxon>
        <taxon>Metazoa</taxon>
        <taxon>Chordata</taxon>
        <taxon>Craniata</taxon>
        <taxon>Vertebrata</taxon>
        <taxon>Euteleostomi</taxon>
        <taxon>Amphibia</taxon>
        <taxon>Batrachia</taxon>
        <taxon>Anura</taxon>
        <taxon>Pipoidea</taxon>
        <taxon>Pipidae</taxon>
        <taxon>Xenopodinae</taxon>
        <taxon>Xenopus</taxon>
        <taxon>Xenopus</taxon>
    </lineage>
</organism>
<feature type="signal peptide" evidence="9">
    <location>
        <begin position="1"/>
        <end position="28"/>
    </location>
</feature>
<dbReference type="GO" id="GO:0007271">
    <property type="term" value="P:synaptic transmission, cholinergic"/>
    <property type="evidence" value="ECO:0007669"/>
    <property type="project" value="TreeGrafter"/>
</dbReference>
<gene>
    <name evidence="11" type="ORF">XELAEV_18024618mg</name>
</gene>
<keyword evidence="6 8" id="KW-0472">Membrane</keyword>
<feature type="chain" id="PRO_5037331736" description="Resistance to inhibitors of cholinesterase protein 3 N-terminal domain-containing protein" evidence="9">
    <location>
        <begin position="29"/>
        <end position="371"/>
    </location>
</feature>
<dbReference type="InterPro" id="IPR026160">
    <property type="entry name" value="Ric3"/>
</dbReference>
<dbReference type="InterPro" id="IPR032763">
    <property type="entry name" value="RIC3_N"/>
</dbReference>
<keyword evidence="4" id="KW-0256">Endoplasmic reticulum</keyword>
<feature type="compositionally biased region" description="Acidic residues" evidence="7">
    <location>
        <begin position="301"/>
        <end position="315"/>
    </location>
</feature>
<dbReference type="GO" id="GO:0034394">
    <property type="term" value="P:protein localization to cell surface"/>
    <property type="evidence" value="ECO:0007669"/>
    <property type="project" value="TreeGrafter"/>
</dbReference>
<dbReference type="AlphaFoldDB" id="A0A974CY42"/>
<dbReference type="GO" id="GO:0043005">
    <property type="term" value="C:neuron projection"/>
    <property type="evidence" value="ECO:0007669"/>
    <property type="project" value="TreeGrafter"/>
</dbReference>
<feature type="domain" description="Resistance to inhibitors of cholinesterase protein 3 N-terminal" evidence="10">
    <location>
        <begin position="15"/>
        <end position="161"/>
    </location>
</feature>
<accession>A0A974CY42</accession>
<feature type="compositionally biased region" description="Basic residues" evidence="7">
    <location>
        <begin position="360"/>
        <end position="371"/>
    </location>
</feature>
<evidence type="ECO:0000256" key="9">
    <source>
        <dbReference type="SAM" id="SignalP"/>
    </source>
</evidence>